<dbReference type="GO" id="GO:0009306">
    <property type="term" value="P:protein secretion"/>
    <property type="evidence" value="ECO:0007669"/>
    <property type="project" value="InterPro"/>
</dbReference>
<keyword evidence="10" id="KW-0969">Cilium</keyword>
<evidence type="ECO:0000256" key="1">
    <source>
        <dbReference type="ARBA" id="ARBA00004651"/>
    </source>
</evidence>
<keyword evidence="4 9" id="KW-1003">Cell membrane</keyword>
<dbReference type="PRINTS" id="PR00952">
    <property type="entry name" value="TYPE3IMQPROT"/>
</dbReference>
<dbReference type="GO" id="GO:0044780">
    <property type="term" value="P:bacterial-type flagellum assembly"/>
    <property type="evidence" value="ECO:0007669"/>
    <property type="project" value="InterPro"/>
</dbReference>
<dbReference type="InterPro" id="IPR006305">
    <property type="entry name" value="FliQ"/>
</dbReference>
<evidence type="ECO:0000256" key="5">
    <source>
        <dbReference type="ARBA" id="ARBA00022692"/>
    </source>
</evidence>
<dbReference type="GO" id="GO:0009425">
    <property type="term" value="C:bacterial-type flagellum basal body"/>
    <property type="evidence" value="ECO:0007669"/>
    <property type="project" value="UniProtKB-SubCell"/>
</dbReference>
<proteinExistence type="inferred from homology"/>
<comment type="similarity">
    <text evidence="2 9">Belongs to the FliQ/MopD/SpaQ family.</text>
</comment>
<feature type="transmembrane region" description="Helical" evidence="9">
    <location>
        <begin position="17"/>
        <end position="39"/>
    </location>
</feature>
<gene>
    <name evidence="9 10" type="primary">fliQ</name>
    <name evidence="10" type="ORF">C1I91_08530</name>
</gene>
<keyword evidence="10" id="KW-0966">Cell projection</keyword>
<dbReference type="GO" id="GO:0005886">
    <property type="term" value="C:plasma membrane"/>
    <property type="evidence" value="ECO:0007669"/>
    <property type="project" value="UniProtKB-SubCell"/>
</dbReference>
<sequence>MSEQLVIGIIKDALTTALYLSAPFLVVSLVLGLLISIFQASTQIQEQTLTFVPKLVAVAAIGLLLGSWMLTQLMSFTERIFQLISNIVH</sequence>
<dbReference type="KEGG" id="cmah:C1I91_08530"/>
<protein>
    <recommendedName>
        <fullName evidence="3 9">Flagellar biosynthetic protein FliQ</fullName>
    </recommendedName>
</protein>
<evidence type="ECO:0000256" key="2">
    <source>
        <dbReference type="ARBA" id="ARBA00006156"/>
    </source>
</evidence>
<dbReference type="PIRSF" id="PIRSF004669">
    <property type="entry name" value="FliQ"/>
    <property type="match status" value="1"/>
</dbReference>
<evidence type="ECO:0000313" key="10">
    <source>
        <dbReference type="EMBL" id="QAA31688.1"/>
    </source>
</evidence>
<dbReference type="RefSeq" id="WP_128212500.1">
    <property type="nucleotide sequence ID" value="NZ_CP025746.1"/>
</dbReference>
<evidence type="ECO:0000256" key="7">
    <source>
        <dbReference type="ARBA" id="ARBA00023136"/>
    </source>
</evidence>
<keyword evidence="7 9" id="KW-0472">Membrane</keyword>
<keyword evidence="8 9" id="KW-0975">Bacterial flagellum</keyword>
<reference evidence="10 11" key="1">
    <citation type="submission" date="2018-01" db="EMBL/GenBank/DDBJ databases">
        <title>Genome Sequencing and Assembly of Anaerobacter polyendosporus strain CT4.</title>
        <authorList>
            <person name="Tachaapaikoon C."/>
            <person name="Sutheeworapong S."/>
            <person name="Jenjaroenpun P."/>
            <person name="Wongsurawat T."/>
            <person name="Nookeaw I."/>
            <person name="Cheawchanlertfa P."/>
            <person name="Kosugi A."/>
            <person name="Cheevadhanarak S."/>
            <person name="Ratanakhanokchai K."/>
        </authorList>
    </citation>
    <scope>NUCLEOTIDE SEQUENCE [LARGE SCALE GENOMIC DNA]</scope>
    <source>
        <strain evidence="10 11">CT4</strain>
    </source>
</reference>
<keyword evidence="5 9" id="KW-0812">Transmembrane</keyword>
<comment type="function">
    <text evidence="9">Role in flagellar biosynthesis.</text>
</comment>
<evidence type="ECO:0000256" key="8">
    <source>
        <dbReference type="ARBA" id="ARBA00023143"/>
    </source>
</evidence>
<dbReference type="Proteomes" id="UP000286268">
    <property type="component" value="Chromosome"/>
</dbReference>
<dbReference type="InterPro" id="IPR002191">
    <property type="entry name" value="Bac_export_3"/>
</dbReference>
<name>A0A410DRK9_9CLOT</name>
<keyword evidence="10" id="KW-0282">Flagellum</keyword>
<comment type="subcellular location">
    <subcellularLocation>
        <location evidence="1 9">Cell membrane</location>
        <topology evidence="1">Multi-pass membrane protein</topology>
    </subcellularLocation>
    <subcellularLocation>
        <location evidence="9">Bacterial flagellum basal body</location>
    </subcellularLocation>
</comment>
<keyword evidence="11" id="KW-1185">Reference proteome</keyword>
<dbReference type="PANTHER" id="PTHR34040">
    <property type="entry name" value="FLAGELLAR BIOSYNTHETIC PROTEIN FLIQ"/>
    <property type="match status" value="1"/>
</dbReference>
<organism evidence="10 11">
    <name type="scientific">Clostridium manihotivorum</name>
    <dbReference type="NCBI Taxonomy" id="2320868"/>
    <lineage>
        <taxon>Bacteria</taxon>
        <taxon>Bacillati</taxon>
        <taxon>Bacillota</taxon>
        <taxon>Clostridia</taxon>
        <taxon>Eubacteriales</taxon>
        <taxon>Clostridiaceae</taxon>
        <taxon>Clostridium</taxon>
    </lineage>
</organism>
<dbReference type="Pfam" id="PF01313">
    <property type="entry name" value="Bac_export_3"/>
    <property type="match status" value="1"/>
</dbReference>
<dbReference type="AlphaFoldDB" id="A0A410DRK9"/>
<evidence type="ECO:0000256" key="6">
    <source>
        <dbReference type="ARBA" id="ARBA00022989"/>
    </source>
</evidence>
<evidence type="ECO:0000313" key="11">
    <source>
        <dbReference type="Proteomes" id="UP000286268"/>
    </source>
</evidence>
<evidence type="ECO:0000256" key="9">
    <source>
        <dbReference type="RuleBase" id="RU364090"/>
    </source>
</evidence>
<evidence type="ECO:0000256" key="3">
    <source>
        <dbReference type="ARBA" id="ARBA00021718"/>
    </source>
</evidence>
<dbReference type="PANTHER" id="PTHR34040:SF2">
    <property type="entry name" value="FLAGELLAR BIOSYNTHETIC PROTEIN FLIQ"/>
    <property type="match status" value="1"/>
</dbReference>
<feature type="transmembrane region" description="Helical" evidence="9">
    <location>
        <begin position="51"/>
        <end position="70"/>
    </location>
</feature>
<dbReference type="NCBIfam" id="TIGR01402">
    <property type="entry name" value="fliQ"/>
    <property type="match status" value="1"/>
</dbReference>
<evidence type="ECO:0000256" key="4">
    <source>
        <dbReference type="ARBA" id="ARBA00022475"/>
    </source>
</evidence>
<keyword evidence="6 9" id="KW-1133">Transmembrane helix</keyword>
<dbReference type="EMBL" id="CP025746">
    <property type="protein sequence ID" value="QAA31688.1"/>
    <property type="molecule type" value="Genomic_DNA"/>
</dbReference>
<accession>A0A410DRK9</accession>